<reference evidence="7 8" key="1">
    <citation type="submission" date="2019-06" db="EMBL/GenBank/DDBJ databases">
        <title>Sequencing the genomes of 1000 actinobacteria strains.</title>
        <authorList>
            <person name="Klenk H.-P."/>
        </authorList>
    </citation>
    <scope>NUCLEOTIDE SEQUENCE [LARGE SCALE GENOMIC DNA]</scope>
    <source>
        <strain evidence="7 8">DSM 20169</strain>
    </source>
</reference>
<accession>A0A543BP34</accession>
<dbReference type="Proteomes" id="UP000317209">
    <property type="component" value="Unassembled WGS sequence"/>
</dbReference>
<dbReference type="InterPro" id="IPR001155">
    <property type="entry name" value="OxRdtase_FMN_N"/>
</dbReference>
<evidence type="ECO:0000313" key="8">
    <source>
        <dbReference type="Proteomes" id="UP000317209"/>
    </source>
</evidence>
<gene>
    <name evidence="7" type="ORF">FB560_2256</name>
</gene>
<dbReference type="Pfam" id="PF00724">
    <property type="entry name" value="Oxidored_FMN"/>
    <property type="match status" value="1"/>
</dbReference>
<evidence type="ECO:0000259" key="6">
    <source>
        <dbReference type="Pfam" id="PF00724"/>
    </source>
</evidence>
<protein>
    <submittedName>
        <fullName evidence="7">2,4-dienoyl-CoA reductase-like NADH-dependent reductase (Old Yellow Enzyme family)</fullName>
    </submittedName>
</protein>
<comment type="caution">
    <text evidence="7">The sequence shown here is derived from an EMBL/GenBank/DDBJ whole genome shotgun (WGS) entry which is preliminary data.</text>
</comment>
<evidence type="ECO:0000256" key="2">
    <source>
        <dbReference type="ARBA" id="ARBA00022630"/>
    </source>
</evidence>
<dbReference type="InterPro" id="IPR044152">
    <property type="entry name" value="YqjM-like"/>
</dbReference>
<dbReference type="CDD" id="cd02932">
    <property type="entry name" value="OYE_YqiM_FMN"/>
    <property type="match status" value="1"/>
</dbReference>
<keyword evidence="3" id="KW-0288">FMN</keyword>
<evidence type="ECO:0000256" key="5">
    <source>
        <dbReference type="ARBA" id="ARBA00023002"/>
    </source>
</evidence>
<comment type="cofactor">
    <cofactor evidence="1">
        <name>FMN</name>
        <dbReference type="ChEBI" id="CHEBI:58210"/>
    </cofactor>
</comment>
<evidence type="ECO:0000313" key="7">
    <source>
        <dbReference type="EMBL" id="TQL86594.1"/>
    </source>
</evidence>
<evidence type="ECO:0000256" key="3">
    <source>
        <dbReference type="ARBA" id="ARBA00022643"/>
    </source>
</evidence>
<dbReference type="GO" id="GO:0010181">
    <property type="term" value="F:FMN binding"/>
    <property type="evidence" value="ECO:0007669"/>
    <property type="project" value="InterPro"/>
</dbReference>
<evidence type="ECO:0000256" key="4">
    <source>
        <dbReference type="ARBA" id="ARBA00022857"/>
    </source>
</evidence>
<evidence type="ECO:0000256" key="1">
    <source>
        <dbReference type="ARBA" id="ARBA00001917"/>
    </source>
</evidence>
<keyword evidence="8" id="KW-1185">Reference proteome</keyword>
<keyword evidence="2" id="KW-0285">Flavoprotein</keyword>
<dbReference type="PANTHER" id="PTHR43303:SF4">
    <property type="entry name" value="NADPH DEHYDROGENASE C23G7.10C-RELATED"/>
    <property type="match status" value="1"/>
</dbReference>
<dbReference type="Gene3D" id="3.20.20.70">
    <property type="entry name" value="Aldolase class I"/>
    <property type="match status" value="1"/>
</dbReference>
<dbReference type="GO" id="GO:0003959">
    <property type="term" value="F:NADPH dehydrogenase activity"/>
    <property type="evidence" value="ECO:0007669"/>
    <property type="project" value="InterPro"/>
</dbReference>
<dbReference type="AlphaFoldDB" id="A0A543BP34"/>
<dbReference type="GO" id="GO:0050661">
    <property type="term" value="F:NADP binding"/>
    <property type="evidence" value="ECO:0007669"/>
    <property type="project" value="InterPro"/>
</dbReference>
<keyword evidence="4" id="KW-0521">NADP</keyword>
<dbReference type="SUPFAM" id="SSF51395">
    <property type="entry name" value="FMN-linked oxidoreductases"/>
    <property type="match status" value="1"/>
</dbReference>
<dbReference type="InterPro" id="IPR013785">
    <property type="entry name" value="Aldolase_TIM"/>
</dbReference>
<feature type="domain" description="NADH:flavin oxidoreductase/NADH oxidase N-terminal" evidence="6">
    <location>
        <begin position="14"/>
        <end position="349"/>
    </location>
</feature>
<keyword evidence="5" id="KW-0560">Oxidoreductase</keyword>
<name>A0A543BP34_9MICO</name>
<dbReference type="PANTHER" id="PTHR43303">
    <property type="entry name" value="NADPH DEHYDROGENASE C23G7.10C-RELATED"/>
    <property type="match status" value="1"/>
</dbReference>
<organism evidence="7 8">
    <name type="scientific">Microbacterium saperdae</name>
    <dbReference type="NCBI Taxonomy" id="69368"/>
    <lineage>
        <taxon>Bacteria</taxon>
        <taxon>Bacillati</taxon>
        <taxon>Actinomycetota</taxon>
        <taxon>Actinomycetes</taxon>
        <taxon>Micrococcales</taxon>
        <taxon>Microbacteriaceae</taxon>
        <taxon>Microbacterium</taxon>
    </lineage>
</organism>
<dbReference type="EMBL" id="VFOX01000001">
    <property type="protein sequence ID" value="TQL86594.1"/>
    <property type="molecule type" value="Genomic_DNA"/>
</dbReference>
<sequence length="365" mass="39247">MILTAEYRRTVSILFSPLSIRSVTFRNRLWVSPMCMYSAVDGVVQEWHHTHLAQFASGGAGLIIAEATAVVPEGRISPRDVGLWNDEQRDAWVPIIRAIHDRGAVAGVQLAHAGRKASTWWPWAEASGSVPAAEGGWTTTGPSDIAYEGFTAPVALDADGIERVVDAFAAAARRALDAGFDVLELHGAHGYLLHQFLSPLSNTRRDEYGGSLENRARLLLRVVDAVRAAAGDGVPLFVRISATDHADGGFTPEEAARVGAWAEEHGADLIDVSSGGLVAHQQISVFPGYQVPLAETVRQGGRIPVSAVGLITAAAQAEQVLTEGAADAIFAGREWLRDPHFALRAAHELGAEVAWPPQYERAHWR</sequence>
<proteinExistence type="predicted"/>